<name>A0A0D1J5E9_9MYCO</name>
<feature type="transmembrane region" description="Helical" evidence="3">
    <location>
        <begin position="98"/>
        <end position="120"/>
    </location>
</feature>
<keyword evidence="2" id="KW-0964">Secreted</keyword>
<comment type="caution">
    <text evidence="4">The sequence shown here is derived from an EMBL/GenBank/DDBJ whole genome shotgun (WGS) entry which is preliminary data.</text>
</comment>
<keyword evidence="3" id="KW-0472">Membrane</keyword>
<dbReference type="AlphaFoldDB" id="A0A0D1J5E9"/>
<organism evidence="4 5">
    <name type="scientific">Mycolicibacterium llatzerense</name>
    <dbReference type="NCBI Taxonomy" id="280871"/>
    <lineage>
        <taxon>Bacteria</taxon>
        <taxon>Bacillati</taxon>
        <taxon>Actinomycetota</taxon>
        <taxon>Actinomycetes</taxon>
        <taxon>Mycobacteriales</taxon>
        <taxon>Mycobacteriaceae</taxon>
        <taxon>Mycolicibacterium</taxon>
    </lineage>
</organism>
<dbReference type="STRING" id="280871.TL10_11025"/>
<dbReference type="GO" id="GO:0016747">
    <property type="term" value="F:acyltransferase activity, transferring groups other than amino-acyl groups"/>
    <property type="evidence" value="ECO:0007669"/>
    <property type="project" value="TreeGrafter"/>
</dbReference>
<dbReference type="RefSeq" id="WP_043985686.1">
    <property type="nucleotide sequence ID" value="NZ_JXST01000013.1"/>
</dbReference>
<reference evidence="4 5" key="1">
    <citation type="submission" date="2015-01" db="EMBL/GenBank/DDBJ databases">
        <title>Genome sequence of Mycobacterium llatzerense and Mycobacterium immunogenum recovered from brain abscess.</title>
        <authorList>
            <person name="Greninger A.L."/>
            <person name="Langelier C."/>
            <person name="Cunningham G."/>
            <person name="Chiu C.Y."/>
            <person name="Miller S."/>
        </authorList>
    </citation>
    <scope>NUCLEOTIDE SEQUENCE [LARGE SCALE GENOMIC DNA]</scope>
    <source>
        <strain evidence="4 5">CLUC14</strain>
    </source>
</reference>
<dbReference type="Gene3D" id="3.40.50.1820">
    <property type="entry name" value="alpha/beta hydrolase"/>
    <property type="match status" value="1"/>
</dbReference>
<evidence type="ECO:0000256" key="1">
    <source>
        <dbReference type="ARBA" id="ARBA00004613"/>
    </source>
</evidence>
<evidence type="ECO:0000256" key="2">
    <source>
        <dbReference type="ARBA" id="ARBA00022525"/>
    </source>
</evidence>
<feature type="transmembrane region" description="Helical" evidence="3">
    <location>
        <begin position="6"/>
        <end position="24"/>
    </location>
</feature>
<dbReference type="PATRIC" id="fig|280871.6.peg.2286"/>
<evidence type="ECO:0000256" key="3">
    <source>
        <dbReference type="SAM" id="Phobius"/>
    </source>
</evidence>
<feature type="transmembrane region" description="Helical" evidence="3">
    <location>
        <begin position="68"/>
        <end position="91"/>
    </location>
</feature>
<keyword evidence="3" id="KW-0812">Transmembrane</keyword>
<dbReference type="GO" id="GO:0005576">
    <property type="term" value="C:extracellular region"/>
    <property type="evidence" value="ECO:0007669"/>
    <property type="project" value="UniProtKB-SubCell"/>
</dbReference>
<accession>A0A0D1J5E9</accession>
<dbReference type="Proteomes" id="UP000032221">
    <property type="component" value="Unassembled WGS sequence"/>
</dbReference>
<comment type="subcellular location">
    <subcellularLocation>
        <location evidence="1">Secreted</location>
    </subcellularLocation>
</comment>
<dbReference type="InterPro" id="IPR029058">
    <property type="entry name" value="AB_hydrolase_fold"/>
</dbReference>
<protein>
    <submittedName>
        <fullName evidence="4">Membrane protein</fullName>
    </submittedName>
</protein>
<gene>
    <name evidence="4" type="ORF">TL10_11025</name>
</gene>
<dbReference type="OrthoDB" id="3723842at2"/>
<dbReference type="InterPro" id="IPR000801">
    <property type="entry name" value="Esterase-like"/>
</dbReference>
<dbReference type="InterPro" id="IPR050583">
    <property type="entry name" value="Mycobacterial_A85_antigen"/>
</dbReference>
<dbReference type="Pfam" id="PF00756">
    <property type="entry name" value="Esterase"/>
    <property type="match status" value="1"/>
</dbReference>
<dbReference type="PANTHER" id="PTHR48098:SF1">
    <property type="entry name" value="DIACYLGLYCEROL ACYLTRANSFERASE_MYCOLYLTRANSFERASE AG85A"/>
    <property type="match status" value="1"/>
</dbReference>
<sequence length="451" mass="46933">MNIGLLDGWLPMLIQVVTVLGLIVAVGRRSPRWLRLWLPVAVGTGIVLALGCSWFISDQGLAGGPAPTSLWVWIVLTGVALVVAIAGWPGLHWWRRSLAVAVVPLCAVCAGLAVNTWTGYLPTVEALWQRATGAELKGEIDLNAALAMRSAGQVPDRGVVISVQIPTDASGFRTRPEMVYLPPAWFAHDGPQLPVVVMVGGEFGWPADWPTAGGAQHTADDFAAAHGGNAPILVFVDTSGQFSNDTECVNGPRGMAADHLTKDVVPFVTSTFSASPDPSRWGIVGWSAGGTCAVMTTVMHPELFQTFVDMDGQVGPNAGSQPQTIARLFGGDAAAFAHFDPATVVRKHGPYTGVAGWFAVSESGPVVHQPAQAGAAMNVQPPDNPESHTAVASYLCGVVSAAGIECSVVPHGGDHTFPSAAEVFAAALPWLAGRLHTPGVPAIGLPGSTPQ</sequence>
<dbReference type="PANTHER" id="PTHR48098">
    <property type="entry name" value="ENTEROCHELIN ESTERASE-RELATED"/>
    <property type="match status" value="1"/>
</dbReference>
<evidence type="ECO:0000313" key="4">
    <source>
        <dbReference type="EMBL" id="KIU16838.1"/>
    </source>
</evidence>
<keyword evidence="5" id="KW-1185">Reference proteome</keyword>
<evidence type="ECO:0000313" key="5">
    <source>
        <dbReference type="Proteomes" id="UP000032221"/>
    </source>
</evidence>
<dbReference type="EMBL" id="JXST01000013">
    <property type="protein sequence ID" value="KIU16838.1"/>
    <property type="molecule type" value="Genomic_DNA"/>
</dbReference>
<feature type="transmembrane region" description="Helical" evidence="3">
    <location>
        <begin position="36"/>
        <end position="56"/>
    </location>
</feature>
<dbReference type="SUPFAM" id="SSF53474">
    <property type="entry name" value="alpha/beta-Hydrolases"/>
    <property type="match status" value="1"/>
</dbReference>
<keyword evidence="3" id="KW-1133">Transmembrane helix</keyword>
<proteinExistence type="predicted"/>